<dbReference type="AlphaFoldDB" id="A0A242CD32"/>
<evidence type="ECO:0000313" key="1">
    <source>
        <dbReference type="EMBL" id="MEI5993591.1"/>
    </source>
</evidence>
<dbReference type="EMBL" id="NGLE02000001">
    <property type="protein sequence ID" value="MEI5993591.1"/>
    <property type="molecule type" value="Genomic_DNA"/>
</dbReference>
<proteinExistence type="predicted"/>
<comment type="caution">
    <text evidence="2">The sequence shown here is derived from an EMBL/GenBank/DDBJ whole genome shotgun (WGS) entry which is preliminary data.</text>
</comment>
<accession>A0A242CD32</accession>
<dbReference type="Proteomes" id="UP000195139">
    <property type="component" value="Unassembled WGS sequence"/>
</dbReference>
<reference evidence="2" key="1">
    <citation type="submission" date="2017-05" db="EMBL/GenBank/DDBJ databases">
        <title>The Genome Sequence of Enterococcus sp. 4G2_DIV0659.</title>
        <authorList>
            <consortium name="The Broad Institute Genomics Platform"/>
            <consortium name="The Broad Institute Genomic Center for Infectious Diseases"/>
            <person name="Earl A."/>
            <person name="Manson A."/>
            <person name="Schwartman J."/>
            <person name="Gilmore M."/>
            <person name="Abouelleil A."/>
            <person name="Cao P."/>
            <person name="Chapman S."/>
            <person name="Cusick C."/>
            <person name="Shea T."/>
            <person name="Young S."/>
            <person name="Neafsey D."/>
            <person name="Nusbaum C."/>
            <person name="Birren B."/>
        </authorList>
    </citation>
    <scope>NUCLEOTIDE SEQUENCE [LARGE SCALE GENOMIC DNA]</scope>
    <source>
        <strain evidence="2">4G2_DIV0659</strain>
    </source>
</reference>
<evidence type="ECO:0000313" key="2">
    <source>
        <dbReference type="EMBL" id="OTO08028.1"/>
    </source>
</evidence>
<sequence length="298" mass="34068">MHTYQSLSGERNFLSIVQNKQWKGEVHSIFNRTINIISNSGELYTIAAAELDNVPNTLRVSSFFNDPPHLTVETSVFIKEGQLVIDKVARIELKNVNEWQYPNIEFPKKQEYSRLNERVLLVNKWLEEINDASGYLLNPKGTAYEKMIYSMLWNESNQLLMYLKEKQLFQAMKQLNRLIGLGPGLTPSGDDFLVGLALIFTTTNYPYHSLQQWLINSRYTLKKRTNIISFSTLDWAIKGVARERIGLFLEELFYGERQDVLKEKMAAVLLIGATSGGDMLSGMLAGIKLTLDLQGTFK</sequence>
<dbReference type="EMBL" id="NGLE01000003">
    <property type="protein sequence ID" value="OTO08028.1"/>
    <property type="molecule type" value="Genomic_DNA"/>
</dbReference>
<dbReference type="OrthoDB" id="4933449at2"/>
<evidence type="ECO:0000313" key="3">
    <source>
        <dbReference type="Proteomes" id="UP000195139"/>
    </source>
</evidence>
<dbReference type="RefSeq" id="WP_086331169.1">
    <property type="nucleotide sequence ID" value="NZ_NGLE02000001.1"/>
</dbReference>
<dbReference type="Pfam" id="PF11392">
    <property type="entry name" value="AllH"/>
    <property type="match status" value="1"/>
</dbReference>
<dbReference type="STRING" id="1834181.A5880_002298"/>
<organism evidence="2">
    <name type="scientific">Candidatus Enterococcus mansonii</name>
    <dbReference type="NCBI Taxonomy" id="1834181"/>
    <lineage>
        <taxon>Bacteria</taxon>
        <taxon>Bacillati</taxon>
        <taxon>Bacillota</taxon>
        <taxon>Bacilli</taxon>
        <taxon>Lactobacillales</taxon>
        <taxon>Enterococcaceae</taxon>
        <taxon>Enterococcus</taxon>
    </lineage>
</organism>
<reference evidence="1 3" key="2">
    <citation type="submission" date="2018-07" db="EMBL/GenBank/DDBJ databases">
        <title>The Genome Sequence of Enterococcus sp. DIV0659b.</title>
        <authorList>
            <consortium name="The Broad Institute Genomics Platform"/>
            <consortium name="The Broad Institute Genomic Center for Infectious Diseases"/>
            <person name="Earl A."/>
            <person name="Manson A."/>
            <person name="Schwartman J."/>
            <person name="Gilmore M."/>
            <person name="Abouelleil A."/>
            <person name="Cao P."/>
            <person name="Chapman S."/>
            <person name="Cusick C."/>
            <person name="Shea T."/>
            <person name="Young S."/>
            <person name="Neafsey D."/>
            <person name="Nusbaum C."/>
            <person name="Birren B."/>
        </authorList>
    </citation>
    <scope>NUCLEOTIDE SEQUENCE [LARGE SCALE GENOMIC DNA]</scope>
    <source>
        <strain evidence="1 3">4G2_DIV0659</strain>
    </source>
</reference>
<gene>
    <name evidence="1" type="ORF">A5880_001138</name>
    <name evidence="2" type="ORF">A5880_002298</name>
</gene>
<protein>
    <recommendedName>
        <fullName evidence="4">DUF2877 domain-containing protein</fullName>
    </recommendedName>
</protein>
<name>A0A242CD32_9ENTE</name>
<evidence type="ECO:0008006" key="4">
    <source>
        <dbReference type="Google" id="ProtNLM"/>
    </source>
</evidence>
<dbReference type="InterPro" id="IPR021530">
    <property type="entry name" value="AllH-like"/>
</dbReference>
<keyword evidence="3" id="KW-1185">Reference proteome</keyword>